<accession>A0ABP9SPH4</accession>
<reference evidence="3" key="1">
    <citation type="journal article" date="2019" name="Int. J. Syst. Evol. Microbiol.">
        <title>The Global Catalogue of Microorganisms (GCM) 10K type strain sequencing project: providing services to taxonomists for standard genome sequencing and annotation.</title>
        <authorList>
            <consortium name="The Broad Institute Genomics Platform"/>
            <consortium name="The Broad Institute Genome Sequencing Center for Infectious Disease"/>
            <person name="Wu L."/>
            <person name="Ma J."/>
        </authorList>
    </citation>
    <scope>NUCLEOTIDE SEQUENCE [LARGE SCALE GENOMIC DNA]</scope>
    <source>
        <strain evidence="3">JCM 18514</strain>
    </source>
</reference>
<dbReference type="Pfam" id="PF01636">
    <property type="entry name" value="APH"/>
    <property type="match status" value="1"/>
</dbReference>
<evidence type="ECO:0000259" key="1">
    <source>
        <dbReference type="Pfam" id="PF01636"/>
    </source>
</evidence>
<dbReference type="Gene3D" id="3.90.1200.10">
    <property type="match status" value="1"/>
</dbReference>
<dbReference type="Proteomes" id="UP001500200">
    <property type="component" value="Unassembled WGS sequence"/>
</dbReference>
<organism evidence="2 3">
    <name type="scientific">Arthrobacter gyeryongensis</name>
    <dbReference type="NCBI Taxonomy" id="1650592"/>
    <lineage>
        <taxon>Bacteria</taxon>
        <taxon>Bacillati</taxon>
        <taxon>Actinomycetota</taxon>
        <taxon>Actinomycetes</taxon>
        <taxon>Micrococcales</taxon>
        <taxon>Micrococcaceae</taxon>
        <taxon>Arthrobacter</taxon>
    </lineage>
</organism>
<proteinExistence type="predicted"/>
<dbReference type="EMBL" id="BAABKK010000025">
    <property type="protein sequence ID" value="GAA5198354.1"/>
    <property type="molecule type" value="Genomic_DNA"/>
</dbReference>
<gene>
    <name evidence="2" type="ORF">GCM10023346_35360</name>
</gene>
<feature type="domain" description="Aminoglycoside phosphotransferase" evidence="1">
    <location>
        <begin position="134"/>
        <end position="199"/>
    </location>
</feature>
<sequence>MTADTRPYVEPGQPEPAVPLLGGDLTEGLVRVGDTVRRPASVSSRRVRRLLDFLQSAGFQGAPRFLGIDESGRDTLGFVPGDTAGRPWPRWVADESSAISVARLVRSYDDAVQPLGVPSWARAGDDDDPQGCPSSIAGQATFLAHMDITPENVVFQGGTAVALIDFDLVRPATRAEEVANLLLWWGAWMPATDRDPVIREVDAASRAAVLMDAYGLGPVDRAKVVDVALNAAERSWHLMRRRALTQGGGWKRMWDEGVGDKILRRQAWLAENAAVLHAAIT</sequence>
<evidence type="ECO:0000313" key="2">
    <source>
        <dbReference type="EMBL" id="GAA5198354.1"/>
    </source>
</evidence>
<dbReference type="InterPro" id="IPR002575">
    <property type="entry name" value="Aminoglycoside_PTrfase"/>
</dbReference>
<dbReference type="SUPFAM" id="SSF56112">
    <property type="entry name" value="Protein kinase-like (PK-like)"/>
    <property type="match status" value="1"/>
</dbReference>
<keyword evidence="3" id="KW-1185">Reference proteome</keyword>
<comment type="caution">
    <text evidence="2">The sequence shown here is derived from an EMBL/GenBank/DDBJ whole genome shotgun (WGS) entry which is preliminary data.</text>
</comment>
<protein>
    <submittedName>
        <fullName evidence="2">Phosphotransferase</fullName>
    </submittedName>
</protein>
<name>A0ABP9SPH4_9MICC</name>
<evidence type="ECO:0000313" key="3">
    <source>
        <dbReference type="Proteomes" id="UP001500200"/>
    </source>
</evidence>
<dbReference type="RefSeq" id="WP_345451233.1">
    <property type="nucleotide sequence ID" value="NZ_BAABKK010000025.1"/>
</dbReference>
<dbReference type="InterPro" id="IPR011009">
    <property type="entry name" value="Kinase-like_dom_sf"/>
</dbReference>